<evidence type="ECO:0000313" key="1">
    <source>
        <dbReference type="EMBL" id="ONK56319.1"/>
    </source>
</evidence>
<name>A0A5P1E1M4_ASPOF</name>
<dbReference type="Proteomes" id="UP000243459">
    <property type="component" value="Chromosome 10"/>
</dbReference>
<reference evidence="2" key="1">
    <citation type="journal article" date="2017" name="Nat. Commun.">
        <title>The asparagus genome sheds light on the origin and evolution of a young Y chromosome.</title>
        <authorList>
            <person name="Harkess A."/>
            <person name="Zhou J."/>
            <person name="Xu C."/>
            <person name="Bowers J.E."/>
            <person name="Van der Hulst R."/>
            <person name="Ayyampalayam S."/>
            <person name="Mercati F."/>
            <person name="Riccardi P."/>
            <person name="McKain M.R."/>
            <person name="Kakrana A."/>
            <person name="Tang H."/>
            <person name="Ray J."/>
            <person name="Groenendijk J."/>
            <person name="Arikit S."/>
            <person name="Mathioni S.M."/>
            <person name="Nakano M."/>
            <person name="Shan H."/>
            <person name="Telgmann-Rauber A."/>
            <person name="Kanno A."/>
            <person name="Yue Z."/>
            <person name="Chen H."/>
            <person name="Li W."/>
            <person name="Chen Y."/>
            <person name="Xu X."/>
            <person name="Zhang Y."/>
            <person name="Luo S."/>
            <person name="Chen H."/>
            <person name="Gao J."/>
            <person name="Mao Z."/>
            <person name="Pires J.C."/>
            <person name="Luo M."/>
            <person name="Kudrna D."/>
            <person name="Wing R.A."/>
            <person name="Meyers B.C."/>
            <person name="Yi K."/>
            <person name="Kong H."/>
            <person name="Lavrijsen P."/>
            <person name="Sunseri F."/>
            <person name="Falavigna A."/>
            <person name="Ye Y."/>
            <person name="Leebens-Mack J.H."/>
            <person name="Chen G."/>
        </authorList>
    </citation>
    <scope>NUCLEOTIDE SEQUENCE [LARGE SCALE GENOMIC DNA]</scope>
    <source>
        <strain evidence="2">cv. DH0086</strain>
    </source>
</reference>
<organism evidence="1 2">
    <name type="scientific">Asparagus officinalis</name>
    <name type="common">Garden asparagus</name>
    <dbReference type="NCBI Taxonomy" id="4686"/>
    <lineage>
        <taxon>Eukaryota</taxon>
        <taxon>Viridiplantae</taxon>
        <taxon>Streptophyta</taxon>
        <taxon>Embryophyta</taxon>
        <taxon>Tracheophyta</taxon>
        <taxon>Spermatophyta</taxon>
        <taxon>Magnoliopsida</taxon>
        <taxon>Liliopsida</taxon>
        <taxon>Asparagales</taxon>
        <taxon>Asparagaceae</taxon>
        <taxon>Asparagoideae</taxon>
        <taxon>Asparagus</taxon>
    </lineage>
</organism>
<dbReference type="Gramene" id="ONK56319">
    <property type="protein sequence ID" value="ONK56319"/>
    <property type="gene ID" value="A4U43_C10F6770"/>
</dbReference>
<dbReference type="EMBL" id="CM007390">
    <property type="protein sequence ID" value="ONK56319.1"/>
    <property type="molecule type" value="Genomic_DNA"/>
</dbReference>
<proteinExistence type="predicted"/>
<gene>
    <name evidence="1" type="ORF">A4U43_C10F6770</name>
</gene>
<dbReference type="AlphaFoldDB" id="A0A5P1E1M4"/>
<accession>A0A5P1E1M4</accession>
<sequence length="74" mass="7854">MLRGPEELRVVAVLNEELILVVYMAEEAEDKGPVIAVAVALRLASFSILVAQIFDHDVFVSASLANSGSGPVLC</sequence>
<keyword evidence="2" id="KW-1185">Reference proteome</keyword>
<evidence type="ECO:0000313" key="2">
    <source>
        <dbReference type="Proteomes" id="UP000243459"/>
    </source>
</evidence>
<protein>
    <submittedName>
        <fullName evidence="1">Uncharacterized protein</fullName>
    </submittedName>
</protein>